<feature type="domain" description="Ribulose bisphosphate carboxylase large subunit C-terminal" evidence="1">
    <location>
        <begin position="130"/>
        <end position="363"/>
    </location>
</feature>
<dbReference type="Pfam" id="PF00016">
    <property type="entry name" value="RuBisCO_large"/>
    <property type="match status" value="1"/>
</dbReference>
<organism evidence="2 3">
    <name type="scientific">Clostridium estertheticum</name>
    <dbReference type="NCBI Taxonomy" id="238834"/>
    <lineage>
        <taxon>Bacteria</taxon>
        <taxon>Bacillati</taxon>
        <taxon>Bacillota</taxon>
        <taxon>Clostridia</taxon>
        <taxon>Eubacteriales</taxon>
        <taxon>Clostridiaceae</taxon>
        <taxon>Clostridium</taxon>
    </lineage>
</organism>
<dbReference type="PANTHER" id="PTHR42704">
    <property type="entry name" value="RIBULOSE BISPHOSPHATE CARBOXYLASE"/>
    <property type="match status" value="1"/>
</dbReference>
<reference evidence="2" key="1">
    <citation type="submission" date="2021-11" db="EMBL/GenBank/DDBJ databases">
        <title>Clostridia strains as spoilage organisms.</title>
        <authorList>
            <person name="Wambui J."/>
            <person name="Stevens M.J.A."/>
            <person name="Stephan R."/>
        </authorList>
    </citation>
    <scope>NUCLEOTIDE SEQUENCE</scope>
    <source>
        <strain evidence="2">CF009</strain>
    </source>
</reference>
<name>A0AA47EKS6_9CLOT</name>
<dbReference type="InterPro" id="IPR033966">
    <property type="entry name" value="RuBisCO"/>
</dbReference>
<dbReference type="GO" id="GO:0000287">
    <property type="term" value="F:magnesium ion binding"/>
    <property type="evidence" value="ECO:0007669"/>
    <property type="project" value="InterPro"/>
</dbReference>
<proteinExistence type="predicted"/>
<protein>
    <submittedName>
        <fullName evidence="2">RuBisCO large subunit C-terminal-like domain-containing protein</fullName>
    </submittedName>
</protein>
<dbReference type="PANTHER" id="PTHR42704:SF17">
    <property type="entry name" value="RIBULOSE BISPHOSPHATE CARBOXYLASE LARGE CHAIN"/>
    <property type="match status" value="1"/>
</dbReference>
<dbReference type="InterPro" id="IPR000685">
    <property type="entry name" value="RuBisCO_lsu_C"/>
</dbReference>
<dbReference type="GO" id="GO:0016984">
    <property type="term" value="F:ribulose-bisphosphate carboxylase activity"/>
    <property type="evidence" value="ECO:0007669"/>
    <property type="project" value="InterPro"/>
</dbReference>
<dbReference type="Proteomes" id="UP001164733">
    <property type="component" value="Chromosome"/>
</dbReference>
<dbReference type="SFLD" id="SFLDF00158">
    <property type="entry name" value="5-methylthio-D-ribulose_1-phos"/>
    <property type="match status" value="1"/>
</dbReference>
<gene>
    <name evidence="2" type="ORF">LL038_07150</name>
</gene>
<evidence type="ECO:0000313" key="3">
    <source>
        <dbReference type="Proteomes" id="UP001164733"/>
    </source>
</evidence>
<dbReference type="AlphaFoldDB" id="A0AA47EKS6"/>
<evidence type="ECO:0000259" key="1">
    <source>
        <dbReference type="Pfam" id="PF00016"/>
    </source>
</evidence>
<dbReference type="RefSeq" id="WP_216121250.1">
    <property type="nucleotide sequence ID" value="NZ_CP086239.1"/>
</dbReference>
<dbReference type="SFLD" id="SFLDG00301">
    <property type="entry name" value="RuBisCO-like_proteins"/>
    <property type="match status" value="1"/>
</dbReference>
<dbReference type="CDD" id="cd08210">
    <property type="entry name" value="RLP_RrRLP"/>
    <property type="match status" value="1"/>
</dbReference>
<evidence type="ECO:0000313" key="2">
    <source>
        <dbReference type="EMBL" id="WAG62011.1"/>
    </source>
</evidence>
<accession>A0AA47EKS6</accession>
<sequence>MFFSGESKLKVPCERFIVIYKIWGSKDESYAMARDICLEQTVEFPGELVPEGLIADNIVGRIESFEPYDSESFKTSISYPAEGTANEFTQFLNIVFGNISLKPGIRVERLELPEVILKSFKGPRFGREGLRELLGVKKRPLLFTALKPLGLTNKELAELAYKFALGGIDIIKDDHGISNQAFSPFEERVKLCSEAVQKANNETGYKSIYMPNITSGSSEVVKRALKAKKLGAGGLLISPGLTGLDIMKDIAEDDHIALPIISHPAFQGSYVMSNNGISHQALFGQIARLAGADATIYPNFGGRFSFTREECVSIAHACEEKIGNLKNIFPCPAGGMSLESIPESLKVYGNDVIFLIGGGLFKHGPDIIENSKYFRSLIEQLSEN</sequence>
<dbReference type="SFLD" id="SFLDS00014">
    <property type="entry name" value="RuBisCO"/>
    <property type="match status" value="1"/>
</dbReference>
<dbReference type="EMBL" id="CP086239">
    <property type="protein sequence ID" value="WAG62011.1"/>
    <property type="molecule type" value="Genomic_DNA"/>
</dbReference>